<dbReference type="EMBL" id="KI291424">
    <property type="protein sequence ID" value="ESA06594.1"/>
    <property type="molecule type" value="Genomic_DNA"/>
</dbReference>
<sequence>MHWKIVKQLELGLVICLFIGYHMSETLVYWIGTVDVHLKQLKTSNFFQYI</sequence>
<feature type="transmembrane region" description="Helical" evidence="1">
    <location>
        <begin position="12"/>
        <end position="32"/>
    </location>
</feature>
<accession>U9TEM5</accession>
<name>U9TEM5_RHIID</name>
<keyword evidence="1" id="KW-0812">Transmembrane</keyword>
<evidence type="ECO:0000256" key="1">
    <source>
        <dbReference type="SAM" id="Phobius"/>
    </source>
</evidence>
<protein>
    <submittedName>
        <fullName evidence="2">Uncharacterized protein</fullName>
    </submittedName>
</protein>
<organism evidence="2">
    <name type="scientific">Rhizophagus irregularis (strain DAOM 181602 / DAOM 197198 / MUCL 43194)</name>
    <name type="common">Arbuscular mycorrhizal fungus</name>
    <name type="synonym">Glomus intraradices</name>
    <dbReference type="NCBI Taxonomy" id="747089"/>
    <lineage>
        <taxon>Eukaryota</taxon>
        <taxon>Fungi</taxon>
        <taxon>Fungi incertae sedis</taxon>
        <taxon>Mucoromycota</taxon>
        <taxon>Glomeromycotina</taxon>
        <taxon>Glomeromycetes</taxon>
        <taxon>Glomerales</taxon>
        <taxon>Glomeraceae</taxon>
        <taxon>Rhizophagus</taxon>
    </lineage>
</organism>
<proteinExistence type="predicted"/>
<keyword evidence="1" id="KW-0472">Membrane</keyword>
<dbReference type="HOGENOM" id="CLU_3125764_0_0_1"/>
<gene>
    <name evidence="2" type="ORF">GLOINDRAFT_33982</name>
</gene>
<keyword evidence="1" id="KW-1133">Transmembrane helix</keyword>
<reference evidence="2" key="1">
    <citation type="submission" date="2013-07" db="EMBL/GenBank/DDBJ databases">
        <title>The genome of an arbuscular mycorrhizal fungus provides insights into the evolution of the oldest plant symbiosis.</title>
        <authorList>
            <consortium name="DOE Joint Genome Institute"/>
            <person name="Tisserant E."/>
            <person name="Malbreil M."/>
            <person name="Kuo A."/>
            <person name="Kohler A."/>
            <person name="Symeonidi A."/>
            <person name="Balestrini R."/>
            <person name="Charron P."/>
            <person name="Duensing N."/>
            <person name="Frei-dit-Frey N."/>
            <person name="Gianinazzi-Pearson V."/>
            <person name="Gilbert B."/>
            <person name="Handa Y."/>
            <person name="Hijri M."/>
            <person name="Kaul R."/>
            <person name="Kawaguchi M."/>
            <person name="Krajinski F."/>
            <person name="Lammers P."/>
            <person name="Lapierre D."/>
            <person name="Masclaux F.G."/>
            <person name="Murat C."/>
            <person name="Morin E."/>
            <person name="Ndikumana S."/>
            <person name="Pagni M."/>
            <person name="Petitpierre D."/>
            <person name="Requena N."/>
            <person name="Rosikiewicz P."/>
            <person name="Riley R."/>
            <person name="Saito K."/>
            <person name="San Clemente H."/>
            <person name="Shapiro H."/>
            <person name="van Tuinen D."/>
            <person name="Becard G."/>
            <person name="Bonfante P."/>
            <person name="Paszkowski U."/>
            <person name="Shachar-Hill Y."/>
            <person name="Young J.P."/>
            <person name="Sanders I.R."/>
            <person name="Henrissat B."/>
            <person name="Rensing S.A."/>
            <person name="Grigoriev I.V."/>
            <person name="Corradi N."/>
            <person name="Roux C."/>
            <person name="Martin F."/>
        </authorList>
    </citation>
    <scope>NUCLEOTIDE SEQUENCE</scope>
    <source>
        <strain evidence="2">DAOM 197198</strain>
    </source>
</reference>
<dbReference type="AlphaFoldDB" id="U9TEM5"/>
<evidence type="ECO:0000313" key="2">
    <source>
        <dbReference type="EMBL" id="ESA06594.1"/>
    </source>
</evidence>